<dbReference type="PROSITE" id="PS50005">
    <property type="entry name" value="TPR"/>
    <property type="match status" value="5"/>
</dbReference>
<feature type="repeat" description="TPR" evidence="1">
    <location>
        <begin position="275"/>
        <end position="308"/>
    </location>
</feature>
<organism evidence="3">
    <name type="scientific">candidate division WOR-3 bacterium</name>
    <dbReference type="NCBI Taxonomy" id="2052148"/>
    <lineage>
        <taxon>Bacteria</taxon>
        <taxon>Bacteria division WOR-3</taxon>
    </lineage>
</organism>
<dbReference type="PANTHER" id="PTHR12558">
    <property type="entry name" value="CELL DIVISION CYCLE 16,23,27"/>
    <property type="match status" value="1"/>
</dbReference>
<dbReference type="SMART" id="SM00028">
    <property type="entry name" value="TPR"/>
    <property type="match status" value="8"/>
</dbReference>
<keyword evidence="1" id="KW-0802">TPR repeat</keyword>
<feature type="repeat" description="TPR" evidence="1">
    <location>
        <begin position="16"/>
        <end position="49"/>
    </location>
</feature>
<dbReference type="Pfam" id="PF13414">
    <property type="entry name" value="TPR_11"/>
    <property type="match status" value="1"/>
</dbReference>
<proteinExistence type="predicted"/>
<dbReference type="PROSITE" id="PS51257">
    <property type="entry name" value="PROKAR_LIPOPROTEIN"/>
    <property type="match status" value="1"/>
</dbReference>
<accession>A0A7C4Y9A5</accession>
<dbReference type="InterPro" id="IPR011990">
    <property type="entry name" value="TPR-like_helical_dom_sf"/>
</dbReference>
<keyword evidence="2" id="KW-0732">Signal</keyword>
<dbReference type="SUPFAM" id="SSF48452">
    <property type="entry name" value="TPR-like"/>
    <property type="match status" value="3"/>
</dbReference>
<evidence type="ECO:0000256" key="2">
    <source>
        <dbReference type="SAM" id="SignalP"/>
    </source>
</evidence>
<sequence length="343" mass="39591">MKKILFVLFLLFFACESQYMTGGKVYIQSKQYDKAVEQFKLAVENEPNNYQAYLWLGHAYGYEAKWKDAGTQYIKALEVNKEKASKEMMKDADIYWQTFYNAAVSCIKEENFDEALKFLGYALNFATSPKNKVNSLVLKGSILQNKGENEEALNIFKEVLENDPKNLIGNRALGNYYFMNQDFENAIKHFKNAYETDTNNIEIIKMLGASYLDAKKYDEAIKIFKKQISLTPDDGVAYFNLAISYLFNGMKDDGISNLYTAIEKLKAVGDIEIIQKVYIQLGEIYYEMKDYKKTIEIAQELLRINPTNCEGIKLIYNSYVDMKDKKNAGVYLKKVEDCLKQGR</sequence>
<feature type="repeat" description="TPR" evidence="1">
    <location>
        <begin position="167"/>
        <end position="200"/>
    </location>
</feature>
<dbReference type="EMBL" id="DTHG01000028">
    <property type="protein sequence ID" value="HGW91344.1"/>
    <property type="molecule type" value="Genomic_DNA"/>
</dbReference>
<dbReference type="Pfam" id="PF14559">
    <property type="entry name" value="TPR_19"/>
    <property type="match status" value="1"/>
</dbReference>
<comment type="caution">
    <text evidence="3">The sequence shown here is derived from an EMBL/GenBank/DDBJ whole genome shotgun (WGS) entry which is preliminary data.</text>
</comment>
<dbReference type="PANTHER" id="PTHR12558:SF13">
    <property type="entry name" value="CELL DIVISION CYCLE PROTEIN 27 HOMOLOG"/>
    <property type="match status" value="1"/>
</dbReference>
<gene>
    <name evidence="3" type="ORF">ENV67_02230</name>
</gene>
<dbReference type="InterPro" id="IPR019734">
    <property type="entry name" value="TPR_rpt"/>
</dbReference>
<reference evidence="3" key="1">
    <citation type="journal article" date="2020" name="mSystems">
        <title>Genome- and Community-Level Interaction Insights into Carbon Utilization and Element Cycling Functions of Hydrothermarchaeota in Hydrothermal Sediment.</title>
        <authorList>
            <person name="Zhou Z."/>
            <person name="Liu Y."/>
            <person name="Xu W."/>
            <person name="Pan J."/>
            <person name="Luo Z.H."/>
            <person name="Li M."/>
        </authorList>
    </citation>
    <scope>NUCLEOTIDE SEQUENCE [LARGE SCALE GENOMIC DNA]</scope>
    <source>
        <strain evidence="3">SpSt-780</strain>
    </source>
</reference>
<evidence type="ECO:0000313" key="3">
    <source>
        <dbReference type="EMBL" id="HGW91344.1"/>
    </source>
</evidence>
<feature type="repeat" description="TPR" evidence="1">
    <location>
        <begin position="201"/>
        <end position="234"/>
    </location>
</feature>
<name>A0A7C4Y9A5_UNCW3</name>
<protein>
    <submittedName>
        <fullName evidence="3">Tetratricopeptide repeat protein</fullName>
    </submittedName>
</protein>
<dbReference type="Gene3D" id="1.25.40.10">
    <property type="entry name" value="Tetratricopeptide repeat domain"/>
    <property type="match status" value="4"/>
</dbReference>
<feature type="repeat" description="TPR" evidence="1">
    <location>
        <begin position="133"/>
        <end position="166"/>
    </location>
</feature>
<feature type="chain" id="PRO_5028443789" evidence="2">
    <location>
        <begin position="20"/>
        <end position="343"/>
    </location>
</feature>
<dbReference type="AlphaFoldDB" id="A0A7C4Y9A5"/>
<evidence type="ECO:0000256" key="1">
    <source>
        <dbReference type="PROSITE-ProRule" id="PRU00339"/>
    </source>
</evidence>
<dbReference type="PROSITE" id="PS50293">
    <property type="entry name" value="TPR_REGION"/>
    <property type="match status" value="2"/>
</dbReference>
<dbReference type="Pfam" id="PF13181">
    <property type="entry name" value="TPR_8"/>
    <property type="match status" value="2"/>
</dbReference>
<feature type="signal peptide" evidence="2">
    <location>
        <begin position="1"/>
        <end position="19"/>
    </location>
</feature>